<accession>A0ABD4Z537</accession>
<evidence type="ECO:0000256" key="1">
    <source>
        <dbReference type="ARBA" id="ARBA00004873"/>
    </source>
</evidence>
<dbReference type="EMBL" id="JASNVW010000001">
    <property type="protein sequence ID" value="MDK6028082.1"/>
    <property type="molecule type" value="Genomic_DNA"/>
</dbReference>
<dbReference type="RefSeq" id="WP_285273056.1">
    <property type="nucleotide sequence ID" value="NZ_JASNVW010000001.1"/>
</dbReference>
<gene>
    <name evidence="8" type="ORF">QPL79_01725</name>
</gene>
<dbReference type="Pfam" id="PF00117">
    <property type="entry name" value="GATase"/>
    <property type="match status" value="1"/>
</dbReference>
<dbReference type="GO" id="GO:0004049">
    <property type="term" value="F:anthranilate synthase activity"/>
    <property type="evidence" value="ECO:0007669"/>
    <property type="project" value="UniProtKB-EC"/>
</dbReference>
<evidence type="ECO:0000256" key="6">
    <source>
        <dbReference type="ARBA" id="ARBA00047683"/>
    </source>
</evidence>
<evidence type="ECO:0000313" key="8">
    <source>
        <dbReference type="EMBL" id="MDK6028082.1"/>
    </source>
</evidence>
<evidence type="ECO:0000259" key="7">
    <source>
        <dbReference type="Pfam" id="PF00117"/>
    </source>
</evidence>
<sequence length="193" mass="21611">MKLILIVDNYDSFVYNIAQIVGELGGAPIVVRNDELSIKAVERIDPDAIIISPGPGTPERREDIGVSIDIVKRFYRSTPILGICLGHQIIGYAFGSRIRRARTIMHGKISQIEILSDVEIFRGVPKIIKATRYHSLVVDSPPPEMIVAAMSIDDEEIMALAHTKYHVYGVQFHPESIETKYGKKILKNFIDLV</sequence>
<evidence type="ECO:0000313" key="9">
    <source>
        <dbReference type="Proteomes" id="UP001529235"/>
    </source>
</evidence>
<dbReference type="AlphaFoldDB" id="A0ABD4Z537"/>
<comment type="catalytic activity">
    <reaction evidence="6">
        <text>chorismate + L-glutamine = anthranilate + pyruvate + L-glutamate + H(+)</text>
        <dbReference type="Rhea" id="RHEA:21732"/>
        <dbReference type="ChEBI" id="CHEBI:15361"/>
        <dbReference type="ChEBI" id="CHEBI:15378"/>
        <dbReference type="ChEBI" id="CHEBI:16567"/>
        <dbReference type="ChEBI" id="CHEBI:29748"/>
        <dbReference type="ChEBI" id="CHEBI:29985"/>
        <dbReference type="ChEBI" id="CHEBI:58359"/>
        <dbReference type="EC" id="4.1.3.27"/>
    </reaction>
</comment>
<dbReference type="InterPro" id="IPR017926">
    <property type="entry name" value="GATASE"/>
</dbReference>
<dbReference type="SUPFAM" id="SSF52317">
    <property type="entry name" value="Class I glutamine amidotransferase-like"/>
    <property type="match status" value="1"/>
</dbReference>
<dbReference type="PANTHER" id="PTHR43418:SF4">
    <property type="entry name" value="MULTIFUNCTIONAL TRYPTOPHAN BIOSYNTHESIS PROTEIN"/>
    <property type="match status" value="1"/>
</dbReference>
<keyword evidence="8" id="KW-0456">Lyase</keyword>
<dbReference type="NCBIfam" id="TIGR00566">
    <property type="entry name" value="trpG_papA"/>
    <property type="match status" value="1"/>
</dbReference>
<dbReference type="PRINTS" id="PR00099">
    <property type="entry name" value="CPSGATASE"/>
</dbReference>
<keyword evidence="3" id="KW-0028">Amino-acid biosynthesis</keyword>
<comment type="caution">
    <text evidence="8">The sequence shown here is derived from an EMBL/GenBank/DDBJ whole genome shotgun (WGS) entry which is preliminary data.</text>
</comment>
<dbReference type="GO" id="GO:0000162">
    <property type="term" value="P:L-tryptophan biosynthetic process"/>
    <property type="evidence" value="ECO:0007669"/>
    <property type="project" value="UniProtKB-KW"/>
</dbReference>
<evidence type="ECO:0000256" key="3">
    <source>
        <dbReference type="ARBA" id="ARBA00022822"/>
    </source>
</evidence>
<dbReference type="FunFam" id="3.40.50.880:FF:000003">
    <property type="entry name" value="Anthranilate synthase component II"/>
    <property type="match status" value="1"/>
</dbReference>
<dbReference type="Gene3D" id="3.40.50.880">
    <property type="match status" value="1"/>
</dbReference>
<keyword evidence="4" id="KW-0315">Glutamine amidotransferase</keyword>
<dbReference type="PRINTS" id="PR00096">
    <property type="entry name" value="GATASE"/>
</dbReference>
<protein>
    <recommendedName>
        <fullName evidence="2">anthranilate synthase</fullName>
        <ecNumber evidence="2">4.1.3.27</ecNumber>
    </recommendedName>
</protein>
<dbReference type="PROSITE" id="PS51273">
    <property type="entry name" value="GATASE_TYPE_1"/>
    <property type="match status" value="1"/>
</dbReference>
<evidence type="ECO:0000256" key="2">
    <source>
        <dbReference type="ARBA" id="ARBA00012266"/>
    </source>
</evidence>
<organism evidence="8 9">
    <name type="scientific">Ignisphaera cupida</name>
    <dbReference type="NCBI Taxonomy" id="3050454"/>
    <lineage>
        <taxon>Archaea</taxon>
        <taxon>Thermoproteota</taxon>
        <taxon>Thermoprotei</taxon>
        <taxon>Desulfurococcales</taxon>
        <taxon>Desulfurococcaceae</taxon>
        <taxon>Ignisphaera</taxon>
    </lineage>
</organism>
<dbReference type="PRINTS" id="PR00097">
    <property type="entry name" value="ANTSNTHASEII"/>
</dbReference>
<reference evidence="8 9" key="1">
    <citation type="submission" date="2023-05" db="EMBL/GenBank/DDBJ databases">
        <title>A new hyperthermophilic archaea 'Ignisphaera cupida' sp. nov. and description of the family 'Ignisphaeraceae' fam. nov.</title>
        <authorList>
            <person name="Podosokorskaya O.A."/>
            <person name="Elcheninov A.G."/>
            <person name="Klukina A."/>
            <person name="Merkel A.Y."/>
        </authorList>
    </citation>
    <scope>NUCLEOTIDE SEQUENCE [LARGE SCALE GENOMIC DNA]</scope>
    <source>
        <strain evidence="8 9">4213-co</strain>
    </source>
</reference>
<feature type="domain" description="Glutamine amidotransferase" evidence="7">
    <location>
        <begin position="5"/>
        <end position="190"/>
    </location>
</feature>
<dbReference type="EC" id="4.1.3.27" evidence="2"/>
<dbReference type="CDD" id="cd01743">
    <property type="entry name" value="GATase1_Anthranilate_Synthase"/>
    <property type="match status" value="1"/>
</dbReference>
<dbReference type="InterPro" id="IPR050472">
    <property type="entry name" value="Anth_synth/Amidotransfase"/>
</dbReference>
<keyword evidence="5" id="KW-0057">Aromatic amino acid biosynthesis</keyword>
<comment type="pathway">
    <text evidence="1">Amino-acid biosynthesis; L-tryptophan biosynthesis; L-tryptophan from chorismate: step 1/5.</text>
</comment>
<keyword evidence="9" id="KW-1185">Reference proteome</keyword>
<evidence type="ECO:0000256" key="4">
    <source>
        <dbReference type="ARBA" id="ARBA00022962"/>
    </source>
</evidence>
<name>A0ABD4Z537_9CREN</name>
<dbReference type="PANTHER" id="PTHR43418">
    <property type="entry name" value="MULTIFUNCTIONAL TRYPTOPHAN BIOSYNTHESIS PROTEIN-RELATED"/>
    <property type="match status" value="1"/>
</dbReference>
<proteinExistence type="predicted"/>
<evidence type="ECO:0000256" key="5">
    <source>
        <dbReference type="ARBA" id="ARBA00023141"/>
    </source>
</evidence>
<dbReference type="Proteomes" id="UP001529235">
    <property type="component" value="Unassembled WGS sequence"/>
</dbReference>
<dbReference type="InterPro" id="IPR006221">
    <property type="entry name" value="TrpG/PapA_dom"/>
</dbReference>
<keyword evidence="3" id="KW-0822">Tryptophan biosynthesis</keyword>
<dbReference type="InterPro" id="IPR029062">
    <property type="entry name" value="Class_I_gatase-like"/>
</dbReference>